<feature type="region of interest" description="Disordered" evidence="1">
    <location>
        <begin position="1"/>
        <end position="21"/>
    </location>
</feature>
<evidence type="ECO:0000313" key="3">
    <source>
        <dbReference type="Proteomes" id="UP000054166"/>
    </source>
</evidence>
<dbReference type="OrthoDB" id="107110at2759"/>
<evidence type="ECO:0000256" key="1">
    <source>
        <dbReference type="SAM" id="MobiDB-lite"/>
    </source>
</evidence>
<organism evidence="2 3">
    <name type="scientific">Piloderma croceum (strain F 1598)</name>
    <dbReference type="NCBI Taxonomy" id="765440"/>
    <lineage>
        <taxon>Eukaryota</taxon>
        <taxon>Fungi</taxon>
        <taxon>Dikarya</taxon>
        <taxon>Basidiomycota</taxon>
        <taxon>Agaricomycotina</taxon>
        <taxon>Agaricomycetes</taxon>
        <taxon>Agaricomycetidae</taxon>
        <taxon>Atheliales</taxon>
        <taxon>Atheliaceae</taxon>
        <taxon>Piloderma</taxon>
    </lineage>
</organism>
<feature type="non-terminal residue" evidence="2">
    <location>
        <position position="438"/>
    </location>
</feature>
<dbReference type="PANTHER" id="PTHR33266:SF1">
    <property type="entry name" value="F-BOX DOMAIN-CONTAINING PROTEIN"/>
    <property type="match status" value="1"/>
</dbReference>
<evidence type="ECO:0000313" key="2">
    <source>
        <dbReference type="EMBL" id="KIM74053.1"/>
    </source>
</evidence>
<sequence>FSHLSVGDLHASSEPSTPPALNRISLERDTFTDDDHKLLDEKIENSFSAFRKLNEEPDLSDLLSRVTMDNERLTILTPNQAEELLDREPSIAGLLRNGWQAGSFKEVRQLGVFPICTKRRRRLSNEDIELTTLKSAWRDNYHGENHKLLFANINRIPRTQKAYSNQIAIVQSSGTGKSRMVHEQANLVFTIPFNLRESGDSEDLAFPIPDDAVRDYLVARAYSTDPHTLKTNYLRFLGGVFKQVKMELDFCRTELSKRQVISAGDLAKWWSSHLESVRPRLYGAAINSASKDIPILPEIQKRHDELLANRRSKFEGSEDADQVDYDVHTVIEFAAAESAREALGRLISVLDHFHGLQTVKLVIYFDEAHPLTKVTPSNDDEKTLYDFLCSCLNRFLAYPVFTIFLSTNSSLVEFASPRALARSARIRGGLAVTHAPIT</sequence>
<keyword evidence="3" id="KW-1185">Reference proteome</keyword>
<reference evidence="3" key="2">
    <citation type="submission" date="2015-01" db="EMBL/GenBank/DDBJ databases">
        <title>Evolutionary Origins and Diversification of the Mycorrhizal Mutualists.</title>
        <authorList>
            <consortium name="DOE Joint Genome Institute"/>
            <consortium name="Mycorrhizal Genomics Consortium"/>
            <person name="Kohler A."/>
            <person name="Kuo A."/>
            <person name="Nagy L.G."/>
            <person name="Floudas D."/>
            <person name="Copeland A."/>
            <person name="Barry K.W."/>
            <person name="Cichocki N."/>
            <person name="Veneault-Fourrey C."/>
            <person name="LaButti K."/>
            <person name="Lindquist E.A."/>
            <person name="Lipzen A."/>
            <person name="Lundell T."/>
            <person name="Morin E."/>
            <person name="Murat C."/>
            <person name="Riley R."/>
            <person name="Ohm R."/>
            <person name="Sun H."/>
            <person name="Tunlid A."/>
            <person name="Henrissat B."/>
            <person name="Grigoriev I.V."/>
            <person name="Hibbett D.S."/>
            <person name="Martin F."/>
        </authorList>
    </citation>
    <scope>NUCLEOTIDE SEQUENCE [LARGE SCALE GENOMIC DNA]</scope>
    <source>
        <strain evidence="3">F 1598</strain>
    </source>
</reference>
<gene>
    <name evidence="2" type="ORF">PILCRDRAFT_51160</name>
</gene>
<dbReference type="STRING" id="765440.A0A0C3AJN2"/>
<dbReference type="PANTHER" id="PTHR33266">
    <property type="entry name" value="CHROMOSOME 15, WHOLE GENOME SHOTGUN SEQUENCE"/>
    <property type="match status" value="1"/>
</dbReference>
<accession>A0A0C3AJN2</accession>
<dbReference type="InParanoid" id="A0A0C3AJN2"/>
<reference evidence="2 3" key="1">
    <citation type="submission" date="2014-04" db="EMBL/GenBank/DDBJ databases">
        <authorList>
            <consortium name="DOE Joint Genome Institute"/>
            <person name="Kuo A."/>
            <person name="Tarkka M."/>
            <person name="Buscot F."/>
            <person name="Kohler A."/>
            <person name="Nagy L.G."/>
            <person name="Floudas D."/>
            <person name="Copeland A."/>
            <person name="Barry K.W."/>
            <person name="Cichocki N."/>
            <person name="Veneault-Fourrey C."/>
            <person name="LaButti K."/>
            <person name="Lindquist E.A."/>
            <person name="Lipzen A."/>
            <person name="Lundell T."/>
            <person name="Morin E."/>
            <person name="Murat C."/>
            <person name="Sun H."/>
            <person name="Tunlid A."/>
            <person name="Henrissat B."/>
            <person name="Grigoriev I.V."/>
            <person name="Hibbett D.S."/>
            <person name="Martin F."/>
            <person name="Nordberg H.P."/>
            <person name="Cantor M.N."/>
            <person name="Hua S.X."/>
        </authorList>
    </citation>
    <scope>NUCLEOTIDE SEQUENCE [LARGE SCALE GENOMIC DNA]</scope>
    <source>
        <strain evidence="2 3">F 1598</strain>
    </source>
</reference>
<dbReference type="HOGENOM" id="CLU_626371_0_0_1"/>
<dbReference type="EMBL" id="KN833068">
    <property type="protein sequence ID" value="KIM74053.1"/>
    <property type="molecule type" value="Genomic_DNA"/>
</dbReference>
<dbReference type="Proteomes" id="UP000054166">
    <property type="component" value="Unassembled WGS sequence"/>
</dbReference>
<proteinExistence type="predicted"/>
<dbReference type="AlphaFoldDB" id="A0A0C3AJN2"/>
<name>A0A0C3AJN2_PILCF</name>
<feature type="non-terminal residue" evidence="2">
    <location>
        <position position="1"/>
    </location>
</feature>
<protein>
    <submittedName>
        <fullName evidence="2">Uncharacterized protein</fullName>
    </submittedName>
</protein>